<accession>A0ABP7XN03</accession>
<keyword evidence="5 7" id="KW-0472">Membrane</keyword>
<evidence type="ECO:0000256" key="7">
    <source>
        <dbReference type="SAM" id="Phobius"/>
    </source>
</evidence>
<protein>
    <recommendedName>
        <fullName evidence="8">Type II secretion system protein GspF domain-containing protein</fullName>
    </recommendedName>
</protein>
<dbReference type="InterPro" id="IPR018076">
    <property type="entry name" value="T2SS_GspF_dom"/>
</dbReference>
<feature type="transmembrane region" description="Helical" evidence="7">
    <location>
        <begin position="213"/>
        <end position="237"/>
    </location>
</feature>
<dbReference type="PANTHER" id="PTHR35007">
    <property type="entry name" value="INTEGRAL MEMBRANE PROTEIN-RELATED"/>
    <property type="match status" value="1"/>
</dbReference>
<keyword evidence="2" id="KW-1003">Cell membrane</keyword>
<sequence length="239" mass="23227">MITAPLLAVLGAAGATGLLLGPPRRPVAAGAASPEPGDDHPDASPALPPVPGLAGGACGAVLVWLVVGGPLGAALGVAVGAVLLRRAARPRTTPVPAGQLALLAGLVLSAVEAGAPPARALAAAASALPGVAADDLRRAVDRLDIGDDPAAVWSDLAATPALAPLARAFERAHVTGASASGVLTRLATDLERGRRTEAEIAARSVGVRAAVPLGLCLLPSFLLLGVVPLAVGLLASVTG</sequence>
<gene>
    <name evidence="9" type="ORF">GCM10022215_27960</name>
</gene>
<evidence type="ECO:0000256" key="3">
    <source>
        <dbReference type="ARBA" id="ARBA00022692"/>
    </source>
</evidence>
<evidence type="ECO:0000256" key="4">
    <source>
        <dbReference type="ARBA" id="ARBA00022989"/>
    </source>
</evidence>
<dbReference type="EMBL" id="BAAAZH010000020">
    <property type="protein sequence ID" value="GAA4122265.1"/>
    <property type="molecule type" value="Genomic_DNA"/>
</dbReference>
<feature type="compositionally biased region" description="Low complexity" evidence="6">
    <location>
        <begin position="25"/>
        <end position="34"/>
    </location>
</feature>
<dbReference type="RefSeq" id="WP_344734063.1">
    <property type="nucleotide sequence ID" value="NZ_BAAAZH010000020.1"/>
</dbReference>
<evidence type="ECO:0000256" key="5">
    <source>
        <dbReference type="ARBA" id="ARBA00023136"/>
    </source>
</evidence>
<dbReference type="PANTHER" id="PTHR35007:SF3">
    <property type="entry name" value="POSSIBLE CONSERVED ALANINE RICH MEMBRANE PROTEIN"/>
    <property type="match status" value="1"/>
</dbReference>
<comment type="subcellular location">
    <subcellularLocation>
        <location evidence="1">Cell membrane</location>
        <topology evidence="1">Multi-pass membrane protein</topology>
    </subcellularLocation>
</comment>
<evidence type="ECO:0000256" key="6">
    <source>
        <dbReference type="SAM" id="MobiDB-lite"/>
    </source>
</evidence>
<dbReference type="Proteomes" id="UP001501495">
    <property type="component" value="Unassembled WGS sequence"/>
</dbReference>
<proteinExistence type="predicted"/>
<keyword evidence="3 7" id="KW-0812">Transmembrane</keyword>
<feature type="domain" description="Type II secretion system protein GspF" evidence="8">
    <location>
        <begin position="107"/>
        <end position="225"/>
    </location>
</feature>
<evidence type="ECO:0000256" key="1">
    <source>
        <dbReference type="ARBA" id="ARBA00004651"/>
    </source>
</evidence>
<comment type="caution">
    <text evidence="9">The sequence shown here is derived from an EMBL/GenBank/DDBJ whole genome shotgun (WGS) entry which is preliminary data.</text>
</comment>
<evidence type="ECO:0000313" key="9">
    <source>
        <dbReference type="EMBL" id="GAA4122265.1"/>
    </source>
</evidence>
<evidence type="ECO:0000256" key="2">
    <source>
        <dbReference type="ARBA" id="ARBA00022475"/>
    </source>
</evidence>
<feature type="region of interest" description="Disordered" evidence="6">
    <location>
        <begin position="25"/>
        <end position="48"/>
    </location>
</feature>
<feature type="transmembrane region" description="Helical" evidence="7">
    <location>
        <begin position="53"/>
        <end position="84"/>
    </location>
</feature>
<organism evidence="9 10">
    <name type="scientific">Nocardioides fonticola</name>
    <dbReference type="NCBI Taxonomy" id="450363"/>
    <lineage>
        <taxon>Bacteria</taxon>
        <taxon>Bacillati</taxon>
        <taxon>Actinomycetota</taxon>
        <taxon>Actinomycetes</taxon>
        <taxon>Propionibacteriales</taxon>
        <taxon>Nocardioidaceae</taxon>
        <taxon>Nocardioides</taxon>
    </lineage>
</organism>
<keyword evidence="10" id="KW-1185">Reference proteome</keyword>
<reference evidence="10" key="1">
    <citation type="journal article" date="2019" name="Int. J. Syst. Evol. Microbiol.">
        <title>The Global Catalogue of Microorganisms (GCM) 10K type strain sequencing project: providing services to taxonomists for standard genome sequencing and annotation.</title>
        <authorList>
            <consortium name="The Broad Institute Genomics Platform"/>
            <consortium name="The Broad Institute Genome Sequencing Center for Infectious Disease"/>
            <person name="Wu L."/>
            <person name="Ma J."/>
        </authorList>
    </citation>
    <scope>NUCLEOTIDE SEQUENCE [LARGE SCALE GENOMIC DNA]</scope>
    <source>
        <strain evidence="10">JCM 16703</strain>
    </source>
</reference>
<evidence type="ECO:0000313" key="10">
    <source>
        <dbReference type="Proteomes" id="UP001501495"/>
    </source>
</evidence>
<dbReference type="Pfam" id="PF00482">
    <property type="entry name" value="T2SSF"/>
    <property type="match status" value="1"/>
</dbReference>
<keyword evidence="4 7" id="KW-1133">Transmembrane helix</keyword>
<name>A0ABP7XN03_9ACTN</name>
<evidence type="ECO:0000259" key="8">
    <source>
        <dbReference type="Pfam" id="PF00482"/>
    </source>
</evidence>